<reference evidence="2 3" key="1">
    <citation type="submission" date="2022-03" db="EMBL/GenBank/DDBJ databases">
        <title>Chryseobacterium sp. isolated from particulate matters in swine house.</title>
        <authorList>
            <person name="Won M."/>
            <person name="Kim S.-J."/>
            <person name="Kwon S.-W."/>
        </authorList>
    </citation>
    <scope>NUCLEOTIDE SEQUENCE [LARGE SCALE GENOMIC DNA]</scope>
    <source>
        <strain evidence="2 3">SC2-2</strain>
    </source>
</reference>
<evidence type="ECO:0000313" key="3">
    <source>
        <dbReference type="Proteomes" id="UP000831460"/>
    </source>
</evidence>
<name>A0ABY4BVV7_9FLAO</name>
<evidence type="ECO:0000256" key="1">
    <source>
        <dbReference type="SAM" id="SignalP"/>
    </source>
</evidence>
<evidence type="ECO:0000313" key="2">
    <source>
        <dbReference type="EMBL" id="UOE41831.1"/>
    </source>
</evidence>
<organism evidence="2 3">
    <name type="scientific">Chryseobacterium suipulveris</name>
    <dbReference type="NCBI Taxonomy" id="2929800"/>
    <lineage>
        <taxon>Bacteria</taxon>
        <taxon>Pseudomonadati</taxon>
        <taxon>Bacteroidota</taxon>
        <taxon>Flavobacteriia</taxon>
        <taxon>Flavobacteriales</taxon>
        <taxon>Weeksellaceae</taxon>
        <taxon>Chryseobacterium group</taxon>
        <taxon>Chryseobacterium</taxon>
    </lineage>
</organism>
<protein>
    <recommendedName>
        <fullName evidence="4">Lipocalin-like domain-containing protein</fullName>
    </recommendedName>
</protein>
<feature type="chain" id="PRO_5045503730" description="Lipocalin-like domain-containing protein" evidence="1">
    <location>
        <begin position="22"/>
        <end position="132"/>
    </location>
</feature>
<keyword evidence="3" id="KW-1185">Reference proteome</keyword>
<dbReference type="EMBL" id="CP094532">
    <property type="protein sequence ID" value="UOE41831.1"/>
    <property type="molecule type" value="Genomic_DNA"/>
</dbReference>
<feature type="signal peptide" evidence="1">
    <location>
        <begin position="1"/>
        <end position="21"/>
    </location>
</feature>
<gene>
    <name evidence="2" type="ORF">MTP09_04135</name>
</gene>
<evidence type="ECO:0008006" key="4">
    <source>
        <dbReference type="Google" id="ProtNLM"/>
    </source>
</evidence>
<sequence>MKKLLLLLPFLFLFLIQCGTREDELNNDQYIGTWNWKATRNPSGNIVDSPDLSGIARKLTISENSHYKIAENDVVKHEGTYSIQKGTTSTDHTEKTFIVFSNYGEKIIVNIDATNLSLKDDDYAELTHYYEK</sequence>
<proteinExistence type="predicted"/>
<dbReference type="Proteomes" id="UP000831460">
    <property type="component" value="Chromosome"/>
</dbReference>
<accession>A0ABY4BVV7</accession>
<dbReference type="RefSeq" id="WP_243550742.1">
    <property type="nucleotide sequence ID" value="NZ_CP094532.1"/>
</dbReference>
<keyword evidence="1" id="KW-0732">Signal</keyword>